<evidence type="ECO:0000313" key="1">
    <source>
        <dbReference type="Proteomes" id="UP000887540"/>
    </source>
</evidence>
<keyword evidence="1" id="KW-1185">Reference proteome</keyword>
<dbReference type="AlphaFoldDB" id="A0A914EL12"/>
<accession>A0A914EL12</accession>
<dbReference type="Proteomes" id="UP000887540">
    <property type="component" value="Unplaced"/>
</dbReference>
<proteinExistence type="predicted"/>
<reference evidence="2" key="1">
    <citation type="submission" date="2022-11" db="UniProtKB">
        <authorList>
            <consortium name="WormBaseParasite"/>
        </authorList>
    </citation>
    <scope>IDENTIFICATION</scope>
</reference>
<evidence type="ECO:0000313" key="2">
    <source>
        <dbReference type="WBParaSite" id="ACRNAN_scaffold8694.g19327.t1"/>
    </source>
</evidence>
<dbReference type="WBParaSite" id="ACRNAN_scaffold8694.g19327.t1">
    <property type="protein sequence ID" value="ACRNAN_scaffold8694.g19327.t1"/>
    <property type="gene ID" value="ACRNAN_scaffold8694.g19327"/>
</dbReference>
<sequence length="96" mass="10831">MLNMMNQLAKNRILTFNATKCATVHILKGQIHHTKFNIDGTSIGILMDRDQSDYLSTELGNNVRHRLKNLASQILADLKKIEESKESSLNPVILGR</sequence>
<protein>
    <submittedName>
        <fullName evidence="2">Reverse transcriptase domain-containing protein</fullName>
    </submittedName>
</protein>
<organism evidence="1 2">
    <name type="scientific">Acrobeloides nanus</name>
    <dbReference type="NCBI Taxonomy" id="290746"/>
    <lineage>
        <taxon>Eukaryota</taxon>
        <taxon>Metazoa</taxon>
        <taxon>Ecdysozoa</taxon>
        <taxon>Nematoda</taxon>
        <taxon>Chromadorea</taxon>
        <taxon>Rhabditida</taxon>
        <taxon>Tylenchina</taxon>
        <taxon>Cephalobomorpha</taxon>
        <taxon>Cephaloboidea</taxon>
        <taxon>Cephalobidae</taxon>
        <taxon>Acrobeloides</taxon>
    </lineage>
</organism>
<name>A0A914EL12_9BILA</name>